<dbReference type="SUPFAM" id="SSF52540">
    <property type="entry name" value="P-loop containing nucleoside triphosphate hydrolases"/>
    <property type="match status" value="1"/>
</dbReference>
<dbReference type="InterPro" id="IPR008995">
    <property type="entry name" value="Mo/tungstate-bd_C_term_dom"/>
</dbReference>
<keyword evidence="10 13" id="KW-0472">Membrane</keyword>
<dbReference type="SUPFAM" id="SSF50331">
    <property type="entry name" value="MOP-like"/>
    <property type="match status" value="1"/>
</dbReference>
<protein>
    <submittedName>
        <fullName evidence="17">Molybdate ABC transporter, permease protein</fullName>
    </submittedName>
</protein>
<dbReference type="InterPro" id="IPR011867">
    <property type="entry name" value="ModB_ABC"/>
</dbReference>
<dbReference type="Gene3D" id="1.10.3720.10">
    <property type="entry name" value="MetI-like"/>
    <property type="match status" value="1"/>
</dbReference>
<evidence type="ECO:0000256" key="10">
    <source>
        <dbReference type="ARBA" id="ARBA00023136"/>
    </source>
</evidence>
<feature type="domain" description="ABC transporter" evidence="14">
    <location>
        <begin position="294"/>
        <end position="515"/>
    </location>
</feature>
<name>E0DI83_9CORY</name>
<feature type="transmembrane region" description="Helical" evidence="13">
    <location>
        <begin position="152"/>
        <end position="176"/>
    </location>
</feature>
<dbReference type="InterPro" id="IPR005116">
    <property type="entry name" value="Transp-assoc_OB_typ1"/>
</dbReference>
<organism evidence="17 18">
    <name type="scientific">Corynebacterium matruchotii ATCC 14266</name>
    <dbReference type="NCBI Taxonomy" id="553207"/>
    <lineage>
        <taxon>Bacteria</taxon>
        <taxon>Bacillati</taxon>
        <taxon>Actinomycetota</taxon>
        <taxon>Actinomycetes</taxon>
        <taxon>Mycobacteriales</taxon>
        <taxon>Corynebacteriaceae</taxon>
        <taxon>Corynebacterium</taxon>
    </lineage>
</organism>
<keyword evidence="5 13" id="KW-0812">Transmembrane</keyword>
<accession>E0DI83</accession>
<dbReference type="PANTHER" id="PTHR30406:SF8">
    <property type="entry name" value="SULFATE TRANSPORT SYSTEM PERMEASE PROTEIN CYST"/>
    <property type="match status" value="1"/>
</dbReference>
<dbReference type="InterPro" id="IPR005667">
    <property type="entry name" value="Sulph_transpt2"/>
</dbReference>
<dbReference type="eggNOG" id="COG4149">
    <property type="taxonomic scope" value="Bacteria"/>
</dbReference>
<evidence type="ECO:0000256" key="5">
    <source>
        <dbReference type="ARBA" id="ARBA00022692"/>
    </source>
</evidence>
<dbReference type="PROSITE" id="PS50928">
    <property type="entry name" value="ABC_TM1"/>
    <property type="match status" value="1"/>
</dbReference>
<reference evidence="17" key="1">
    <citation type="submission" date="2010-08" db="EMBL/GenBank/DDBJ databases">
        <authorList>
            <person name="Harkins D.M."/>
            <person name="Madupu R."/>
            <person name="Durkin A.S."/>
            <person name="Torralba M."/>
            <person name="Methe B."/>
            <person name="Sutton G.G."/>
            <person name="Nelson K.E."/>
        </authorList>
    </citation>
    <scope>NUCLEOTIDE SEQUENCE [LARGE SCALE GENOMIC DNA]</scope>
    <source>
        <strain evidence="17">ATCC 14266</strain>
    </source>
</reference>
<dbReference type="Proteomes" id="UP000004218">
    <property type="component" value="Unassembled WGS sequence"/>
</dbReference>
<comment type="subcellular location">
    <subcellularLocation>
        <location evidence="13">Cell membrane</location>
        <topology evidence="13">Multi-pass membrane protein</topology>
    </subcellularLocation>
    <subcellularLocation>
        <location evidence="1">Membrane</location>
        <topology evidence="1">Multi-pass membrane protein</topology>
    </subcellularLocation>
</comment>
<evidence type="ECO:0000259" key="14">
    <source>
        <dbReference type="PROSITE" id="PS50893"/>
    </source>
</evidence>
<dbReference type="Pfam" id="PF03459">
    <property type="entry name" value="TOBE"/>
    <property type="match status" value="1"/>
</dbReference>
<evidence type="ECO:0000256" key="9">
    <source>
        <dbReference type="ARBA" id="ARBA00023032"/>
    </source>
</evidence>
<keyword evidence="9" id="KW-0764">Sulfate transport</keyword>
<feature type="domain" description="Mop" evidence="16">
    <location>
        <begin position="580"/>
        <end position="648"/>
    </location>
</feature>
<dbReference type="NCBIfam" id="TIGR02141">
    <property type="entry name" value="modB_ABC"/>
    <property type="match status" value="1"/>
</dbReference>
<feature type="transmembrane region" description="Helical" evidence="13">
    <location>
        <begin position="33"/>
        <end position="56"/>
    </location>
</feature>
<keyword evidence="6" id="KW-0547">Nucleotide-binding</keyword>
<dbReference type="PROSITE" id="PS51866">
    <property type="entry name" value="MOP"/>
    <property type="match status" value="1"/>
</dbReference>
<dbReference type="PANTHER" id="PTHR30406">
    <property type="entry name" value="SULFATE TRANSPORT SYSTEM PERMEASE PROTEIN"/>
    <property type="match status" value="1"/>
</dbReference>
<dbReference type="InterPro" id="IPR003439">
    <property type="entry name" value="ABC_transporter-like_ATP-bd"/>
</dbReference>
<evidence type="ECO:0000256" key="12">
    <source>
        <dbReference type="PROSITE-ProRule" id="PRU01213"/>
    </source>
</evidence>
<evidence type="ECO:0000256" key="1">
    <source>
        <dbReference type="ARBA" id="ARBA00004141"/>
    </source>
</evidence>
<gene>
    <name evidence="17" type="primary">modB</name>
    <name evidence="17" type="ORF">HMPREF0299_5393</name>
</gene>
<dbReference type="GO" id="GO:0005886">
    <property type="term" value="C:plasma membrane"/>
    <property type="evidence" value="ECO:0007669"/>
    <property type="project" value="UniProtKB-SubCell"/>
</dbReference>
<keyword evidence="4 12" id="KW-0500">Molybdenum</keyword>
<evidence type="ECO:0000256" key="4">
    <source>
        <dbReference type="ARBA" id="ARBA00022505"/>
    </source>
</evidence>
<dbReference type="EMBL" id="ACSH02000008">
    <property type="protein sequence ID" value="EFM47943.1"/>
    <property type="molecule type" value="Genomic_DNA"/>
</dbReference>
<comment type="subunit">
    <text evidence="2">The complex is composed of two ATP-binding proteins (CysA), two transmembrane proteins (CysT and CysW) and a solute-binding protein (CysP).</text>
</comment>
<dbReference type="InterPro" id="IPR003593">
    <property type="entry name" value="AAA+_ATPase"/>
</dbReference>
<dbReference type="Pfam" id="PF00005">
    <property type="entry name" value="ABC_tran"/>
    <property type="match status" value="1"/>
</dbReference>
<comment type="caution">
    <text evidence="17">The sequence shown here is derived from an EMBL/GenBank/DDBJ whole genome shotgun (WGS) entry which is preliminary data.</text>
</comment>
<dbReference type="AlphaFoldDB" id="E0DI83"/>
<dbReference type="STRING" id="553207.HMPREF0299_5393"/>
<dbReference type="InterPro" id="IPR027417">
    <property type="entry name" value="P-loop_NTPase"/>
</dbReference>
<feature type="transmembrane region" description="Helical" evidence="13">
    <location>
        <begin position="111"/>
        <end position="132"/>
    </location>
</feature>
<dbReference type="GO" id="GO:0005524">
    <property type="term" value="F:ATP binding"/>
    <property type="evidence" value="ECO:0007669"/>
    <property type="project" value="UniProtKB-KW"/>
</dbReference>
<feature type="transmembrane region" description="Helical" evidence="13">
    <location>
        <begin position="76"/>
        <end position="99"/>
    </location>
</feature>
<evidence type="ECO:0000313" key="17">
    <source>
        <dbReference type="EMBL" id="EFM47943.1"/>
    </source>
</evidence>
<proteinExistence type="inferred from homology"/>
<evidence type="ECO:0000256" key="11">
    <source>
        <dbReference type="ARBA" id="ARBA00025323"/>
    </source>
</evidence>
<feature type="domain" description="ABC transmembrane type-1" evidence="15">
    <location>
        <begin position="74"/>
        <end position="279"/>
    </location>
</feature>
<evidence type="ECO:0000256" key="8">
    <source>
        <dbReference type="ARBA" id="ARBA00022989"/>
    </source>
</evidence>
<dbReference type="Pfam" id="PF00528">
    <property type="entry name" value="BPD_transp_1"/>
    <property type="match status" value="1"/>
</dbReference>
<dbReference type="Gene3D" id="2.40.50.100">
    <property type="match status" value="1"/>
</dbReference>
<keyword evidence="7" id="KW-0067">ATP-binding</keyword>
<dbReference type="PROSITE" id="PS50893">
    <property type="entry name" value="ABC_TRANSPORTER_2"/>
    <property type="match status" value="1"/>
</dbReference>
<evidence type="ECO:0000259" key="15">
    <source>
        <dbReference type="PROSITE" id="PS50928"/>
    </source>
</evidence>
<evidence type="ECO:0000256" key="7">
    <source>
        <dbReference type="ARBA" id="ARBA00022840"/>
    </source>
</evidence>
<sequence>MPNCGRPTVLSQPLRSFPHSSAPLARPITIPGVLAVLAFFGCAFLLLPLAALATRVSWDTLGNTLLEPATQTLLDITLRSALYATIITVLIGVPMAIMLQRLRRGSQLVRVLILLPLAMPPVVAGLSLTALLGRRGITAPILNALELQFAFAFAGVVVAHIFIALPFVVITVDAALRQIDREVFDSAAGIGMSPWQVLWRITLPTLRSAIVTGTGLAFVRSLGEFGTTLTFAGSLPGTTRTMPIGIYLARETDPTDAYNLAAILILLALLVLLSTGIFAMRRIPKPVARTITDLDTDALRDLCAPTHPAPDITINGVTFRSGQVTALVGPNGSGKTTLLGRIGGRLTGGQVVLGDADVSALPPHRRGVVVVTQQPGLPPFATVAQALTMVTRDSDRSRRLLAASGLQELAGVRCDRLSGGQAAQVALVRGLAARPAVLLLDEPLAAVDSAAAHRWRTLLRAITPGRTTILVSHDPLEVASISKNIAVLDRGEVTAHDDASTIFRIPPNPFVATFTGRNRLMGTVHTTGKEFVTLHLDDVDHPSPITVTGIPDGPLCEGDQAIAVVEPLSLTLQLPEQVSEESARNHWPGRITSIEAHYNSGVGTNVIVDVGGTPVLCLVTAQSVTDLHLDVGSEVIISAKALNVMIFPQL</sequence>
<dbReference type="GO" id="GO:0016887">
    <property type="term" value="F:ATP hydrolysis activity"/>
    <property type="evidence" value="ECO:0007669"/>
    <property type="project" value="InterPro"/>
</dbReference>
<dbReference type="eggNOG" id="COG3842">
    <property type="taxonomic scope" value="Bacteria"/>
</dbReference>
<comment type="similarity">
    <text evidence="13">Belongs to the binding-protein-dependent transport system permease family.</text>
</comment>
<dbReference type="Gene3D" id="3.40.50.300">
    <property type="entry name" value="P-loop containing nucleotide triphosphate hydrolases"/>
    <property type="match status" value="1"/>
</dbReference>
<evidence type="ECO:0000259" key="16">
    <source>
        <dbReference type="PROSITE" id="PS51866"/>
    </source>
</evidence>
<dbReference type="InterPro" id="IPR035906">
    <property type="entry name" value="MetI-like_sf"/>
</dbReference>
<keyword evidence="18" id="KW-1185">Reference proteome</keyword>
<keyword evidence="3 13" id="KW-0813">Transport</keyword>
<dbReference type="InterPro" id="IPR000515">
    <property type="entry name" value="MetI-like"/>
</dbReference>
<dbReference type="GO" id="GO:0015419">
    <property type="term" value="F:ABC-type sulfate transporter activity"/>
    <property type="evidence" value="ECO:0007669"/>
    <property type="project" value="InterPro"/>
</dbReference>
<evidence type="ECO:0000256" key="3">
    <source>
        <dbReference type="ARBA" id="ARBA00022448"/>
    </source>
</evidence>
<dbReference type="CDD" id="cd06261">
    <property type="entry name" value="TM_PBP2"/>
    <property type="match status" value="1"/>
</dbReference>
<evidence type="ECO:0000256" key="13">
    <source>
        <dbReference type="RuleBase" id="RU363032"/>
    </source>
</evidence>
<dbReference type="SUPFAM" id="SSF161098">
    <property type="entry name" value="MetI-like"/>
    <property type="match status" value="1"/>
</dbReference>
<dbReference type="SMART" id="SM00382">
    <property type="entry name" value="AAA"/>
    <property type="match status" value="1"/>
</dbReference>
<dbReference type="GO" id="GO:0015098">
    <property type="term" value="F:molybdate ion transmembrane transporter activity"/>
    <property type="evidence" value="ECO:0007669"/>
    <property type="project" value="InterPro"/>
</dbReference>
<comment type="function">
    <text evidence="11">Part of the ABC transporter complex CysAWTP (TC 3.A.1.6.1) involved in sulfate/thiosulfate import. Probably responsible for the translocation of the substrate across the membrane.</text>
</comment>
<feature type="transmembrane region" description="Helical" evidence="13">
    <location>
        <begin position="257"/>
        <end position="279"/>
    </location>
</feature>
<keyword evidence="8 13" id="KW-1133">Transmembrane helix</keyword>
<evidence type="ECO:0000313" key="18">
    <source>
        <dbReference type="Proteomes" id="UP000004218"/>
    </source>
</evidence>
<evidence type="ECO:0000256" key="2">
    <source>
        <dbReference type="ARBA" id="ARBA00011779"/>
    </source>
</evidence>
<evidence type="ECO:0000256" key="6">
    <source>
        <dbReference type="ARBA" id="ARBA00022741"/>
    </source>
</evidence>
<dbReference type="InterPro" id="IPR004606">
    <property type="entry name" value="Mop_domain"/>
</dbReference>